<name>A0AAP0K0J5_9MAGN</name>
<gene>
    <name evidence="1" type="ORF">Syun_012475</name>
</gene>
<accession>A0AAP0K0J5</accession>
<reference evidence="1 2" key="1">
    <citation type="submission" date="2024-01" db="EMBL/GenBank/DDBJ databases">
        <title>Genome assemblies of Stephania.</title>
        <authorList>
            <person name="Yang L."/>
        </authorList>
    </citation>
    <scope>NUCLEOTIDE SEQUENCE [LARGE SCALE GENOMIC DNA]</scope>
    <source>
        <strain evidence="1">YNDBR</strain>
        <tissue evidence="1">Leaf</tissue>
    </source>
</reference>
<keyword evidence="2" id="KW-1185">Reference proteome</keyword>
<sequence>MNERERAEREKMGWEEKKVELGFVGEEEGGLRRRQYWPPKPCSWRLGFSEKRKDFLFLFGDFNLDESCAMWQFRGSSQRHVAL</sequence>
<organism evidence="1 2">
    <name type="scientific">Stephania yunnanensis</name>
    <dbReference type="NCBI Taxonomy" id="152371"/>
    <lineage>
        <taxon>Eukaryota</taxon>
        <taxon>Viridiplantae</taxon>
        <taxon>Streptophyta</taxon>
        <taxon>Embryophyta</taxon>
        <taxon>Tracheophyta</taxon>
        <taxon>Spermatophyta</taxon>
        <taxon>Magnoliopsida</taxon>
        <taxon>Ranunculales</taxon>
        <taxon>Menispermaceae</taxon>
        <taxon>Menispermoideae</taxon>
        <taxon>Cissampelideae</taxon>
        <taxon>Stephania</taxon>
    </lineage>
</organism>
<evidence type="ECO:0000313" key="1">
    <source>
        <dbReference type="EMBL" id="KAK9143075.1"/>
    </source>
</evidence>
<evidence type="ECO:0000313" key="2">
    <source>
        <dbReference type="Proteomes" id="UP001420932"/>
    </source>
</evidence>
<dbReference type="AlphaFoldDB" id="A0AAP0K0J5"/>
<proteinExistence type="predicted"/>
<protein>
    <submittedName>
        <fullName evidence="1">Uncharacterized protein</fullName>
    </submittedName>
</protein>
<comment type="caution">
    <text evidence="1">The sequence shown here is derived from an EMBL/GenBank/DDBJ whole genome shotgun (WGS) entry which is preliminary data.</text>
</comment>
<dbReference type="EMBL" id="JBBNAF010000005">
    <property type="protein sequence ID" value="KAK9143075.1"/>
    <property type="molecule type" value="Genomic_DNA"/>
</dbReference>
<dbReference type="Proteomes" id="UP001420932">
    <property type="component" value="Unassembled WGS sequence"/>
</dbReference>